<protein>
    <submittedName>
        <fullName evidence="1">Uncharacterized protein</fullName>
    </submittedName>
</protein>
<gene>
    <name evidence="1" type="ORF">MRATA1EN3_LOCUS18181</name>
</gene>
<dbReference type="Proteomes" id="UP001162501">
    <property type="component" value="Chromosome 3"/>
</dbReference>
<reference evidence="1" key="1">
    <citation type="submission" date="2023-05" db="EMBL/GenBank/DDBJ databases">
        <authorList>
            <consortium name="ELIXIR-Norway"/>
        </authorList>
    </citation>
    <scope>NUCLEOTIDE SEQUENCE</scope>
</reference>
<evidence type="ECO:0000313" key="1">
    <source>
        <dbReference type="EMBL" id="CAI9706968.1"/>
    </source>
</evidence>
<sequence>MAELVQGQSAPVGMKAEGFVDALHRVRQIAAKIDSIPHLNNSTPLVDPSVYGYGVQKRPLDDGVGNQLGALVHQRAVITEEFKVPDKMVGFIIGRGGEQISRIQAESGCKIQIASESSGIPERPCVLTGTPESIEQAKRLLGQIVDRCRNGPGFHNETDGNSTIQEILIPASKVGLVIGKGGETIKQLQERTGVKMVMIQDGPLPTGADKPLRITGDPFKVQQAREMVLEIIREKDQADFRGVRGDFSSRMGGGSIEVSVPRFAVGIVIGRNGEMIKKIQNDAGVRIQFKPDDGISPERAAQVMGPPDRCQHAAHVISELILTAQERDGFGGLAVARGRGRGRGDWSLGTPGGVQEVTYTVPADKCGLVIGKGGENIKSINQQSGAHVELQRNPPPSTDPNLRIFTIRGLPPQIEVARHLIDEKVGGTSLGAPGPFGQSPFSQPPAAPHQNGPPAFLTQGWGSTYQAWQQPTQQVPSQQSQPQSSQPDYSKAWEDYYKKQSHAASAAPQASTPPDYTMAWAEYYRQQVAFYGQTLGQAQAPSQPRASQPESRLSKPFRRPAPPPHLRSGCFFARASGDAPLSPESACGNRGEGARAPGEERISLGPAGLGSRETDSAGERNGRRKPKGCEEAGGAAGEQEKKERAPGKERERRRDVDGGSRRLRRASGAGTRREETGTRVRERRGGGAGQGRGRGAARGSWTRGPPDARIAQGLHCRLGAAAQGAGGPGRASLHHGPGPQSEGAETGRPASLPIALGRAQTRPERTRENESALREEERGLGSLRRPPSHPVPRASQMRPPHPKGLLRVPRGEGWEMSPAKPSRVSLSPDGGRSSAPQPSPPREEFRNRLPAISRAVAEARLKRSAGLGSVVCAGVQRGPAPGRLAPGRLPQSGAWSPGRARHRAGRAGPGSAREHSPLLPLRDSTPPPRLAHHIPRLGRAVRPSVLPSSAPASPGPPMMGSVLPAEALVLKTGLKAPGLALAEVITSDILHSFLYGRWRNVLGEQLFEDRSQHASPKTAFTAEVLAQSFSGEVQKLSSLVLPAEVIIAQSSIPGEGLGIFSKTWIKAGTEMGPFTGRVIAPEHVDICKNNNLMWEVFNEDGTVRYFIDASQEDHRSWMTYIKCARNEQEQNLEVVQIGTSIFYKAIEMIPPDQELLVWYGNSHNTFLGIPGVPGLEEEQKKNKHEDFHPADSAAGTAGRMRCVICHRGFNSRSNLRSHMRIHTLDKPFVCRFCNRRFSQSSTLRNHVRLHTGERPYKCQVCQSAYSQLAGLRAHQKSARHRPPSAALQTHSPALPAPHAHAPALAAAAAHHLPAMVL</sequence>
<organism evidence="1 2">
    <name type="scientific">Rangifer tarandus platyrhynchus</name>
    <name type="common">Svalbard reindeer</name>
    <dbReference type="NCBI Taxonomy" id="3082113"/>
    <lineage>
        <taxon>Eukaryota</taxon>
        <taxon>Metazoa</taxon>
        <taxon>Chordata</taxon>
        <taxon>Craniata</taxon>
        <taxon>Vertebrata</taxon>
        <taxon>Euteleostomi</taxon>
        <taxon>Mammalia</taxon>
        <taxon>Eutheria</taxon>
        <taxon>Laurasiatheria</taxon>
        <taxon>Artiodactyla</taxon>
        <taxon>Ruminantia</taxon>
        <taxon>Pecora</taxon>
        <taxon>Cervidae</taxon>
        <taxon>Odocoileinae</taxon>
        <taxon>Rangifer</taxon>
    </lineage>
</organism>
<proteinExistence type="predicted"/>
<accession>A0ACB0F395</accession>
<dbReference type="EMBL" id="OX596087">
    <property type="protein sequence ID" value="CAI9706968.1"/>
    <property type="molecule type" value="Genomic_DNA"/>
</dbReference>
<evidence type="ECO:0000313" key="2">
    <source>
        <dbReference type="Proteomes" id="UP001162501"/>
    </source>
</evidence>
<name>A0ACB0F395_RANTA</name>